<dbReference type="EMBL" id="JAULSV010000004">
    <property type="protein sequence ID" value="KAK0645965.1"/>
    <property type="molecule type" value="Genomic_DNA"/>
</dbReference>
<dbReference type="AlphaFoldDB" id="A0AA40CP89"/>
<evidence type="ECO:0000313" key="3">
    <source>
        <dbReference type="Proteomes" id="UP001174936"/>
    </source>
</evidence>
<feature type="domain" description="DUF7708" evidence="1">
    <location>
        <begin position="96"/>
        <end position="241"/>
    </location>
</feature>
<gene>
    <name evidence="2" type="ORF">B0T16DRAFT_390484</name>
</gene>
<name>A0AA40CP89_9PEZI</name>
<organism evidence="2 3">
    <name type="scientific">Cercophora newfieldiana</name>
    <dbReference type="NCBI Taxonomy" id="92897"/>
    <lineage>
        <taxon>Eukaryota</taxon>
        <taxon>Fungi</taxon>
        <taxon>Dikarya</taxon>
        <taxon>Ascomycota</taxon>
        <taxon>Pezizomycotina</taxon>
        <taxon>Sordariomycetes</taxon>
        <taxon>Sordariomycetidae</taxon>
        <taxon>Sordariales</taxon>
        <taxon>Lasiosphaeriaceae</taxon>
        <taxon>Cercophora</taxon>
    </lineage>
</organism>
<sequence length="607" mass="68610">MEVSLQETTSVAFRIRTDPNALVSWTGESDNGDPSAIAVASDAFKAVKTHFERSTTLNEQEKKLVTGSSSIEDVQLVVTELVDKYDSKGDSSKTRKWLVRTSETICHYSAVLDVFVQHNPEYVALVWGTFKLLFSSVVNHAETLKLLAKSTSEIATRLPRIKILSQLYATQQMRLAVDNLYSCILEFLLSAHAWCNESKFRHFYHSFTRPHKLRYHELLDRITDCSNNVIELAALGSQAEIRVMHTSQARKLEEILNALEVADRQRQNQLNGLTQVVSRLEGSEERLERKLDLILSLLEASGQTVMDLLAKTETLHYLQTSSQLDTNQSITPPQLMDVTSSLTIAFEDPDKTYRHHLFLRNWRATKTGASASTNQFWLSQRLAQWSSRDNSSLIIVKGPFNSRQAILDFGTSVIQTLTTSAVPTIWALKGPGKSTPQGSRTLTPLDLMKYLTYQVLRLSSDQTEKQMALCHSQFRDAKTLKEGLLLLKHAAASLPGRQIYLVVDLAVTRPDSEPGANLIRELHQMLIDSNNSTRNETKIKVLLLLYEADWFRRLPKEVNDRVVLAKVMKSKNARQRKEMQQAVNTRVFSCYGGMRGRGRGRLGSDIR</sequence>
<protein>
    <recommendedName>
        <fullName evidence="1">DUF7708 domain-containing protein</fullName>
    </recommendedName>
</protein>
<evidence type="ECO:0000313" key="2">
    <source>
        <dbReference type="EMBL" id="KAK0645965.1"/>
    </source>
</evidence>
<accession>A0AA40CP89</accession>
<comment type="caution">
    <text evidence="2">The sequence shown here is derived from an EMBL/GenBank/DDBJ whole genome shotgun (WGS) entry which is preliminary data.</text>
</comment>
<evidence type="ECO:0000259" key="1">
    <source>
        <dbReference type="Pfam" id="PF24809"/>
    </source>
</evidence>
<dbReference type="Proteomes" id="UP001174936">
    <property type="component" value="Unassembled WGS sequence"/>
</dbReference>
<reference evidence="2" key="1">
    <citation type="submission" date="2023-06" db="EMBL/GenBank/DDBJ databases">
        <title>Genome-scale phylogeny and comparative genomics of the fungal order Sordariales.</title>
        <authorList>
            <consortium name="Lawrence Berkeley National Laboratory"/>
            <person name="Hensen N."/>
            <person name="Bonometti L."/>
            <person name="Westerberg I."/>
            <person name="Brannstrom I.O."/>
            <person name="Guillou S."/>
            <person name="Cros-Aarteil S."/>
            <person name="Calhoun S."/>
            <person name="Haridas S."/>
            <person name="Kuo A."/>
            <person name="Mondo S."/>
            <person name="Pangilinan J."/>
            <person name="Riley R."/>
            <person name="Labutti K."/>
            <person name="Andreopoulos B."/>
            <person name="Lipzen A."/>
            <person name="Chen C."/>
            <person name="Yanf M."/>
            <person name="Daum C."/>
            <person name="Ng V."/>
            <person name="Clum A."/>
            <person name="Steindorff A."/>
            <person name="Ohm R."/>
            <person name="Martin F."/>
            <person name="Silar P."/>
            <person name="Natvig D."/>
            <person name="Lalanne C."/>
            <person name="Gautier V."/>
            <person name="Ament-Velasquez S.L."/>
            <person name="Kruys A."/>
            <person name="Hutchinson M.I."/>
            <person name="Powell A.J."/>
            <person name="Barry K."/>
            <person name="Miller A.N."/>
            <person name="Grigoriev I.V."/>
            <person name="Debuchy R."/>
            <person name="Gladieux P."/>
            <person name="Thoren M.H."/>
            <person name="Johannesson H."/>
        </authorList>
    </citation>
    <scope>NUCLEOTIDE SEQUENCE</scope>
    <source>
        <strain evidence="2">SMH2532-1</strain>
    </source>
</reference>
<dbReference type="InterPro" id="IPR056125">
    <property type="entry name" value="DUF7708"/>
</dbReference>
<proteinExistence type="predicted"/>
<keyword evidence="3" id="KW-1185">Reference proteome</keyword>
<dbReference type="Pfam" id="PF24809">
    <property type="entry name" value="DUF7708"/>
    <property type="match status" value="1"/>
</dbReference>